<gene>
    <name evidence="2" type="ORF">BESB_002340</name>
</gene>
<dbReference type="Proteomes" id="UP000224006">
    <property type="component" value="Chromosome I"/>
</dbReference>
<evidence type="ECO:0000256" key="1">
    <source>
        <dbReference type="SAM" id="MobiDB-lite"/>
    </source>
</evidence>
<feature type="compositionally biased region" description="Basic residues" evidence="1">
    <location>
        <begin position="202"/>
        <end position="215"/>
    </location>
</feature>
<dbReference type="EMBL" id="NWUJ01000001">
    <property type="protein sequence ID" value="PFH37893.1"/>
    <property type="molecule type" value="Genomic_DNA"/>
</dbReference>
<name>A0A2A9MPC4_BESBE</name>
<dbReference type="GeneID" id="40305297"/>
<protein>
    <submittedName>
        <fullName evidence="2">Uncharacterized protein</fullName>
    </submittedName>
</protein>
<feature type="compositionally biased region" description="Polar residues" evidence="1">
    <location>
        <begin position="9"/>
        <end position="18"/>
    </location>
</feature>
<feature type="compositionally biased region" description="Low complexity" evidence="1">
    <location>
        <begin position="148"/>
        <end position="165"/>
    </location>
</feature>
<feature type="compositionally biased region" description="Basic and acidic residues" evidence="1">
    <location>
        <begin position="325"/>
        <end position="335"/>
    </location>
</feature>
<evidence type="ECO:0000313" key="3">
    <source>
        <dbReference type="Proteomes" id="UP000224006"/>
    </source>
</evidence>
<dbReference type="VEuPathDB" id="ToxoDB:BESB_002340"/>
<keyword evidence="3" id="KW-1185">Reference proteome</keyword>
<dbReference type="RefSeq" id="XP_029221902.1">
    <property type="nucleotide sequence ID" value="XM_029358989.1"/>
</dbReference>
<dbReference type="AlphaFoldDB" id="A0A2A9MPC4"/>
<feature type="region of interest" description="Disordered" evidence="1">
    <location>
        <begin position="148"/>
        <end position="173"/>
    </location>
</feature>
<evidence type="ECO:0000313" key="2">
    <source>
        <dbReference type="EMBL" id="PFH37893.1"/>
    </source>
</evidence>
<feature type="compositionally biased region" description="Low complexity" evidence="1">
    <location>
        <begin position="93"/>
        <end position="102"/>
    </location>
</feature>
<feature type="region of interest" description="Disordered" evidence="1">
    <location>
        <begin position="1"/>
        <end position="114"/>
    </location>
</feature>
<proteinExistence type="predicted"/>
<dbReference type="OrthoDB" id="272266at2759"/>
<sequence>MATAKDTVASHSRGNLSTGKDESTTGSRKRVHTTNGGKPENVKKRKRTVLSCNAAEPSGGREARVQMENTPVRAPTGDLVLHKRNVEQPPALKNAVENNAKVKNGEGEGTDDTLDGIEMDSYLVSSSHKEKIPIQLIGIAYIRVQSSSDKLTRKTSTTTPSTTETQIDPSTSTIDCLSREEMEKTKLGSSATYVGSALASRPRGKPKGSASKKKAPPVGVPDSGLQKRTTNGPDAKKSFAADEKRCAAMCPNSEVKEARCVNEILIPGLSSERVSVKQTAEAPSAEPSAAAECDNHVCPIPIPEGAAVAPVTRTPGKLYLNEHEEVGWSSRHEPELASTAPRSEPVTDAGKCETPLNLKKQRTNKIANGKGVKKPKVENADSTVPPYQRILHYMKEQNRPYNAQIISEGTGEAVDDVVQRLGVEVDEDFIPDEAYTSYV</sequence>
<organism evidence="2 3">
    <name type="scientific">Besnoitia besnoiti</name>
    <name type="common">Apicomplexan protozoan</name>
    <dbReference type="NCBI Taxonomy" id="94643"/>
    <lineage>
        <taxon>Eukaryota</taxon>
        <taxon>Sar</taxon>
        <taxon>Alveolata</taxon>
        <taxon>Apicomplexa</taxon>
        <taxon>Conoidasida</taxon>
        <taxon>Coccidia</taxon>
        <taxon>Eucoccidiorida</taxon>
        <taxon>Eimeriorina</taxon>
        <taxon>Sarcocystidae</taxon>
        <taxon>Besnoitia</taxon>
    </lineage>
</organism>
<reference evidence="2 3" key="1">
    <citation type="submission" date="2017-09" db="EMBL/GenBank/DDBJ databases">
        <title>Genome sequencing of Besnoitia besnoiti strain Bb-Ger1.</title>
        <authorList>
            <person name="Schares G."/>
            <person name="Venepally P."/>
            <person name="Lorenzi H.A."/>
        </authorList>
    </citation>
    <scope>NUCLEOTIDE SEQUENCE [LARGE SCALE GENOMIC DNA]</scope>
    <source>
        <strain evidence="2 3">Bb-Ger1</strain>
    </source>
</reference>
<accession>A0A2A9MPC4</accession>
<feature type="region of interest" description="Disordered" evidence="1">
    <location>
        <begin position="185"/>
        <end position="241"/>
    </location>
</feature>
<feature type="region of interest" description="Disordered" evidence="1">
    <location>
        <begin position="325"/>
        <end position="352"/>
    </location>
</feature>
<comment type="caution">
    <text evidence="2">The sequence shown here is derived from an EMBL/GenBank/DDBJ whole genome shotgun (WGS) entry which is preliminary data.</text>
</comment>
<dbReference type="KEGG" id="bbes:BESB_002340"/>